<dbReference type="InParanoid" id="B0WPL3"/>
<dbReference type="AlphaFoldDB" id="B0WPL3"/>
<reference evidence="3" key="2">
    <citation type="submission" date="2021-02" db="UniProtKB">
        <authorList>
            <consortium name="EnsemblMetazoa"/>
        </authorList>
    </citation>
    <scope>IDENTIFICATION</scope>
    <source>
        <strain evidence="3">JHB</strain>
    </source>
</reference>
<evidence type="ECO:0000313" key="4">
    <source>
        <dbReference type="Proteomes" id="UP000002320"/>
    </source>
</evidence>
<gene>
    <name evidence="3" type="primary">6041384</name>
    <name evidence="2" type="ORF">CpipJ_CPIJ008949</name>
</gene>
<evidence type="ECO:0000313" key="2">
    <source>
        <dbReference type="EMBL" id="EDS32414.1"/>
    </source>
</evidence>
<protein>
    <submittedName>
        <fullName evidence="2 3">Pol-like protein</fullName>
    </submittedName>
</protein>
<name>B0WPL3_CULQU</name>
<dbReference type="HOGENOM" id="CLU_987826_0_0_1"/>
<evidence type="ECO:0000313" key="3">
    <source>
        <dbReference type="EnsemblMetazoa" id="CPIJ008949-PA"/>
    </source>
</evidence>
<feature type="region of interest" description="Disordered" evidence="1">
    <location>
        <begin position="213"/>
        <end position="235"/>
    </location>
</feature>
<reference evidence="2" key="1">
    <citation type="submission" date="2007-03" db="EMBL/GenBank/DDBJ databases">
        <title>Annotation of Culex pipiens quinquefasciatus.</title>
        <authorList>
            <consortium name="The Broad Institute Genome Sequencing Platform"/>
            <person name="Atkinson P.W."/>
            <person name="Hemingway J."/>
            <person name="Christensen B.M."/>
            <person name="Higgs S."/>
            <person name="Kodira C."/>
            <person name="Hannick L."/>
            <person name="Megy K."/>
            <person name="O'Leary S."/>
            <person name="Pearson M."/>
            <person name="Haas B.J."/>
            <person name="Mauceli E."/>
            <person name="Wortman J.R."/>
            <person name="Lee N.H."/>
            <person name="Guigo R."/>
            <person name="Stanke M."/>
            <person name="Alvarado L."/>
            <person name="Amedeo P."/>
            <person name="Antoine C.H."/>
            <person name="Arensburger P."/>
            <person name="Bidwell S.L."/>
            <person name="Crawford M."/>
            <person name="Camaro F."/>
            <person name="Devon K."/>
            <person name="Engels R."/>
            <person name="Hammond M."/>
            <person name="Howarth C."/>
            <person name="Koehrsen M."/>
            <person name="Lawson D."/>
            <person name="Montgomery P."/>
            <person name="Nene V."/>
            <person name="Nusbaum C."/>
            <person name="Puiu D."/>
            <person name="Romero-Severson J."/>
            <person name="Severson D.W."/>
            <person name="Shumway M."/>
            <person name="Sisk P."/>
            <person name="Stolte C."/>
            <person name="Zeng Q."/>
            <person name="Eisenstadt E."/>
            <person name="Fraser-Liggett C."/>
            <person name="Strausberg R."/>
            <person name="Galagan J."/>
            <person name="Birren B."/>
            <person name="Collins F.H."/>
        </authorList>
    </citation>
    <scope>NUCLEOTIDE SEQUENCE [LARGE SCALE GENOMIC DNA]</scope>
    <source>
        <strain evidence="2">JHB</strain>
    </source>
</reference>
<dbReference type="Proteomes" id="UP000002320">
    <property type="component" value="Unassembled WGS sequence"/>
</dbReference>
<organism>
    <name type="scientific">Culex quinquefasciatus</name>
    <name type="common">Southern house mosquito</name>
    <name type="synonym">Culex pungens</name>
    <dbReference type="NCBI Taxonomy" id="7176"/>
    <lineage>
        <taxon>Eukaryota</taxon>
        <taxon>Metazoa</taxon>
        <taxon>Ecdysozoa</taxon>
        <taxon>Arthropoda</taxon>
        <taxon>Hexapoda</taxon>
        <taxon>Insecta</taxon>
        <taxon>Pterygota</taxon>
        <taxon>Neoptera</taxon>
        <taxon>Endopterygota</taxon>
        <taxon>Diptera</taxon>
        <taxon>Nematocera</taxon>
        <taxon>Culicoidea</taxon>
        <taxon>Culicidae</taxon>
        <taxon>Culicinae</taxon>
        <taxon>Culicini</taxon>
        <taxon>Culex</taxon>
        <taxon>Culex</taxon>
    </lineage>
</organism>
<dbReference type="KEGG" id="cqu:CpipJ_CPIJ008949"/>
<proteinExistence type="predicted"/>
<evidence type="ECO:0000256" key="1">
    <source>
        <dbReference type="SAM" id="MobiDB-lite"/>
    </source>
</evidence>
<keyword evidence="4" id="KW-1185">Reference proteome</keyword>
<dbReference type="EMBL" id="DS232026">
    <property type="protein sequence ID" value="EDS32414.1"/>
    <property type="molecule type" value="Genomic_DNA"/>
</dbReference>
<dbReference type="VEuPathDB" id="VectorBase:CPIJ008949"/>
<sequence length="282" mass="31281">MFWILRRTGAVNFFNSINNNYAAKGGSSGAGGNAGEFEVFGGEVKLGLFLGVYTSLAWCSRLEGAIDDYSLVNLQMSKANPNRIKHSSWDIRAIVPIGNANIMPTTSVTLASAYPHGPISLSSSTTNERELNFTHSGRTVRVGPAVLHDWEQRPSAVGGRDSRQSKLPHQTLNGLQLAKIESDRFAVFDKFYLFRIKFWTILHLAWCPSGKIGPTGGRGHRSKEQQQQDPLANNRRRCSNYVQGFPPEQRSSGGLIQKQQPWKSLDILQIAGDFEEENCWIG</sequence>
<dbReference type="EnsemblMetazoa" id="CPIJ008949-RA">
    <property type="protein sequence ID" value="CPIJ008949-PA"/>
    <property type="gene ID" value="CPIJ008949"/>
</dbReference>
<accession>B0WPL3</accession>